<dbReference type="InterPro" id="IPR050679">
    <property type="entry name" value="Bact_HTH_transcr_reg"/>
</dbReference>
<evidence type="ECO:0000259" key="4">
    <source>
        <dbReference type="PROSITE" id="PS50949"/>
    </source>
</evidence>
<dbReference type="InterPro" id="IPR036390">
    <property type="entry name" value="WH_DNA-bd_sf"/>
</dbReference>
<keyword evidence="1" id="KW-0805">Transcription regulation</keyword>
<keyword evidence="3" id="KW-0804">Transcription</keyword>
<dbReference type="EMBL" id="JAGJCF010000010">
    <property type="protein sequence ID" value="MBP0616810.1"/>
    <property type="molecule type" value="Genomic_DNA"/>
</dbReference>
<evidence type="ECO:0000256" key="2">
    <source>
        <dbReference type="ARBA" id="ARBA00023125"/>
    </source>
</evidence>
<evidence type="ECO:0000256" key="3">
    <source>
        <dbReference type="ARBA" id="ARBA00023163"/>
    </source>
</evidence>
<dbReference type="Pfam" id="PF07702">
    <property type="entry name" value="UTRA"/>
    <property type="match status" value="1"/>
</dbReference>
<keyword evidence="2" id="KW-0238">DNA-binding</keyword>
<dbReference type="InterPro" id="IPR011663">
    <property type="entry name" value="UTRA"/>
</dbReference>
<reference evidence="5 6" key="1">
    <citation type="submission" date="2021-04" db="EMBL/GenBank/DDBJ databases">
        <title>Whole genome sequence of Jiella sp. KSK16Y-1.</title>
        <authorList>
            <person name="Tuo L."/>
        </authorList>
    </citation>
    <scope>NUCLEOTIDE SEQUENCE [LARGE SCALE GENOMIC DNA]</scope>
    <source>
        <strain evidence="5 6">KSK16Y-1</strain>
    </source>
</reference>
<dbReference type="InterPro" id="IPR000524">
    <property type="entry name" value="Tscrpt_reg_HTH_GntR"/>
</dbReference>
<dbReference type="Gene3D" id="3.40.1410.10">
    <property type="entry name" value="Chorismate lyase-like"/>
    <property type="match status" value="1"/>
</dbReference>
<dbReference type="Gene3D" id="1.10.10.10">
    <property type="entry name" value="Winged helix-like DNA-binding domain superfamily/Winged helix DNA-binding domain"/>
    <property type="match status" value="1"/>
</dbReference>
<evidence type="ECO:0000313" key="6">
    <source>
        <dbReference type="Proteomes" id="UP000678276"/>
    </source>
</evidence>
<dbReference type="PROSITE" id="PS50949">
    <property type="entry name" value="HTH_GNTR"/>
    <property type="match status" value="1"/>
</dbReference>
<organism evidence="5 6">
    <name type="scientific">Jiella mangrovi</name>
    <dbReference type="NCBI Taxonomy" id="2821407"/>
    <lineage>
        <taxon>Bacteria</taxon>
        <taxon>Pseudomonadati</taxon>
        <taxon>Pseudomonadota</taxon>
        <taxon>Alphaproteobacteria</taxon>
        <taxon>Hyphomicrobiales</taxon>
        <taxon>Aurantimonadaceae</taxon>
        <taxon>Jiella</taxon>
    </lineage>
</organism>
<dbReference type="PRINTS" id="PR00035">
    <property type="entry name" value="HTHGNTR"/>
</dbReference>
<dbReference type="SMART" id="SM00345">
    <property type="entry name" value="HTH_GNTR"/>
    <property type="match status" value="1"/>
</dbReference>
<comment type="caution">
    <text evidence="5">The sequence shown here is derived from an EMBL/GenBank/DDBJ whole genome shotgun (WGS) entry which is preliminary data.</text>
</comment>
<accession>A0ABS4BJ95</accession>
<dbReference type="InterPro" id="IPR028978">
    <property type="entry name" value="Chorismate_lyase_/UTRA_dom_sf"/>
</dbReference>
<dbReference type="CDD" id="cd07377">
    <property type="entry name" value="WHTH_GntR"/>
    <property type="match status" value="1"/>
</dbReference>
<dbReference type="Proteomes" id="UP000678276">
    <property type="component" value="Unassembled WGS sequence"/>
</dbReference>
<dbReference type="SUPFAM" id="SSF46785">
    <property type="entry name" value="Winged helix' DNA-binding domain"/>
    <property type="match status" value="1"/>
</dbReference>
<dbReference type="RefSeq" id="WP_209595294.1">
    <property type="nucleotide sequence ID" value="NZ_JAGJCF010000010.1"/>
</dbReference>
<sequence>MTTRSQRTSYRDIRDEIARRIGDQVWKPGSLIPGEEALTVEFGAARATVNRALQELARAGLIERKRKVGTRVSLNPVREARFIIPLVSQEIEASGMTYAYRLLSRAERRASRADTLRLEVEPGSVILHVKCLHLADGEPYQFEDRLINAAAAPLALDEPFQAIGPNEWLVASAPFSRGEFSFLADRPSSEEADCLKIKTDAPVFVGERRTWLLARPITFVRMVHPQSHRMTSTL</sequence>
<evidence type="ECO:0000256" key="1">
    <source>
        <dbReference type="ARBA" id="ARBA00023015"/>
    </source>
</evidence>
<dbReference type="PANTHER" id="PTHR44846:SF16">
    <property type="entry name" value="TRANSCRIPTIONAL REGULATOR PHNF-RELATED"/>
    <property type="match status" value="1"/>
</dbReference>
<keyword evidence="6" id="KW-1185">Reference proteome</keyword>
<dbReference type="SUPFAM" id="SSF64288">
    <property type="entry name" value="Chorismate lyase-like"/>
    <property type="match status" value="1"/>
</dbReference>
<evidence type="ECO:0000313" key="5">
    <source>
        <dbReference type="EMBL" id="MBP0616810.1"/>
    </source>
</evidence>
<protein>
    <submittedName>
        <fullName evidence="5">UTRA domain-containing protein</fullName>
    </submittedName>
</protein>
<dbReference type="Pfam" id="PF00392">
    <property type="entry name" value="GntR"/>
    <property type="match status" value="1"/>
</dbReference>
<gene>
    <name evidence="5" type="ORF">J6595_14580</name>
</gene>
<dbReference type="InterPro" id="IPR036388">
    <property type="entry name" value="WH-like_DNA-bd_sf"/>
</dbReference>
<dbReference type="SMART" id="SM00866">
    <property type="entry name" value="UTRA"/>
    <property type="match status" value="1"/>
</dbReference>
<proteinExistence type="predicted"/>
<name>A0ABS4BJ95_9HYPH</name>
<feature type="domain" description="HTH gntR-type" evidence="4">
    <location>
        <begin position="7"/>
        <end position="75"/>
    </location>
</feature>
<dbReference type="PANTHER" id="PTHR44846">
    <property type="entry name" value="MANNOSYL-D-GLYCERATE TRANSPORT/METABOLISM SYSTEM REPRESSOR MNGR-RELATED"/>
    <property type="match status" value="1"/>
</dbReference>